<organism evidence="1 2">
    <name type="scientific">Willisornis vidua</name>
    <name type="common">Xingu scale-backed antbird</name>
    <dbReference type="NCBI Taxonomy" id="1566151"/>
    <lineage>
        <taxon>Eukaryota</taxon>
        <taxon>Metazoa</taxon>
        <taxon>Chordata</taxon>
        <taxon>Craniata</taxon>
        <taxon>Vertebrata</taxon>
        <taxon>Euteleostomi</taxon>
        <taxon>Archelosauria</taxon>
        <taxon>Archosauria</taxon>
        <taxon>Dinosauria</taxon>
        <taxon>Saurischia</taxon>
        <taxon>Theropoda</taxon>
        <taxon>Coelurosauria</taxon>
        <taxon>Aves</taxon>
        <taxon>Neognathae</taxon>
        <taxon>Neoaves</taxon>
        <taxon>Telluraves</taxon>
        <taxon>Australaves</taxon>
        <taxon>Passeriformes</taxon>
        <taxon>Thamnophilidae</taxon>
        <taxon>Willisornis</taxon>
    </lineage>
</organism>
<proteinExistence type="predicted"/>
<keyword evidence="2" id="KW-1185">Reference proteome</keyword>
<evidence type="ECO:0000313" key="2">
    <source>
        <dbReference type="Proteomes" id="UP001145742"/>
    </source>
</evidence>
<dbReference type="Proteomes" id="UP001145742">
    <property type="component" value="Unassembled WGS sequence"/>
</dbReference>
<protein>
    <submittedName>
        <fullName evidence="1">Uncharacterized protein</fullName>
    </submittedName>
</protein>
<reference evidence="1" key="1">
    <citation type="submission" date="2019-10" db="EMBL/GenBank/DDBJ databases">
        <authorList>
            <person name="Soares A.E.R."/>
            <person name="Aleixo A."/>
            <person name="Schneider P."/>
            <person name="Miyaki C.Y."/>
            <person name="Schneider M.P."/>
            <person name="Mello C."/>
            <person name="Vasconcelos A.T.R."/>
        </authorList>
    </citation>
    <scope>NUCLEOTIDE SEQUENCE</scope>
    <source>
        <tissue evidence="1">Muscle</tissue>
    </source>
</reference>
<evidence type="ECO:0000313" key="1">
    <source>
        <dbReference type="EMBL" id="KAJ7414276.1"/>
    </source>
</evidence>
<accession>A0ABQ9D664</accession>
<comment type="caution">
    <text evidence="1">The sequence shown here is derived from an EMBL/GenBank/DDBJ whole genome shotgun (WGS) entry which is preliminary data.</text>
</comment>
<sequence length="116" mass="12417">MQILFILFCNQAEKEGETLCLHCAATSSTQICCKFSSNAVTDPGEGWNWDIAALQLSSSRGLECLDWPSGIKVSWGEGGLLKTAGPVQVPDGVCKSLVLMSSVITSGRMSISELEF</sequence>
<gene>
    <name evidence="1" type="ORF">WISP_85097</name>
</gene>
<dbReference type="EMBL" id="WHWB01034076">
    <property type="protein sequence ID" value="KAJ7414276.1"/>
    <property type="molecule type" value="Genomic_DNA"/>
</dbReference>
<name>A0ABQ9D664_9PASS</name>